<dbReference type="PANTHER" id="PTHR30290:SF10">
    <property type="entry name" value="PERIPLASMIC OLIGOPEPTIDE-BINDING PROTEIN-RELATED"/>
    <property type="match status" value="1"/>
</dbReference>
<name>A0A7X2MYB3_9CLOT</name>
<dbReference type="GO" id="GO:0015833">
    <property type="term" value="P:peptide transport"/>
    <property type="evidence" value="ECO:0007669"/>
    <property type="project" value="TreeGrafter"/>
</dbReference>
<evidence type="ECO:0000313" key="6">
    <source>
        <dbReference type="EMBL" id="MSR91317.1"/>
    </source>
</evidence>
<keyword evidence="3" id="KW-0813">Transport</keyword>
<protein>
    <recommendedName>
        <fullName evidence="5">Solute-binding protein family 5 domain-containing protein</fullName>
    </recommendedName>
</protein>
<dbReference type="InterPro" id="IPR039424">
    <property type="entry name" value="SBP_5"/>
</dbReference>
<comment type="similarity">
    <text evidence="2">Belongs to the bacterial solute-binding protein 5 family.</text>
</comment>
<dbReference type="RefSeq" id="WP_328598665.1">
    <property type="nucleotide sequence ID" value="NZ_VULX01000009.1"/>
</dbReference>
<sequence length="175" mass="19652">MEKAGCESYEVSSDKLTYTFHLRKDAKWSDDKPVKAQDYVYAWKQLINPLNGSPYMTLLAELNVKGADEIIAAASAKKDAKDLIDKLGVEAKDDNTLVVTLTKVTPYFINALTFKGLVPIREDIAKSQGEKYGVDCKTMVYNGPFVVADYQKGSKIVYNTCLDQRLQLHQIFQTI</sequence>
<dbReference type="FunFam" id="3.90.76.10:FF:000001">
    <property type="entry name" value="Oligopeptide ABC transporter substrate-binding protein"/>
    <property type="match status" value="1"/>
</dbReference>
<dbReference type="PANTHER" id="PTHR30290">
    <property type="entry name" value="PERIPLASMIC BINDING COMPONENT OF ABC TRANSPORTER"/>
    <property type="match status" value="1"/>
</dbReference>
<evidence type="ECO:0000259" key="5">
    <source>
        <dbReference type="Pfam" id="PF00496"/>
    </source>
</evidence>
<dbReference type="Gene3D" id="3.40.190.10">
    <property type="entry name" value="Periplasmic binding protein-like II"/>
    <property type="match status" value="1"/>
</dbReference>
<feature type="domain" description="Solute-binding protein family 5" evidence="5">
    <location>
        <begin position="7"/>
        <end position="158"/>
    </location>
</feature>
<keyword evidence="7" id="KW-1185">Reference proteome</keyword>
<dbReference type="GO" id="GO:1904680">
    <property type="term" value="F:peptide transmembrane transporter activity"/>
    <property type="evidence" value="ECO:0007669"/>
    <property type="project" value="TreeGrafter"/>
</dbReference>
<dbReference type="InterPro" id="IPR000914">
    <property type="entry name" value="SBP_5_dom"/>
</dbReference>
<evidence type="ECO:0000256" key="1">
    <source>
        <dbReference type="ARBA" id="ARBA00004196"/>
    </source>
</evidence>
<accession>A0A7X2MYB3</accession>
<dbReference type="Gene3D" id="3.90.76.10">
    <property type="entry name" value="Dipeptide-binding Protein, Domain 1"/>
    <property type="match status" value="1"/>
</dbReference>
<evidence type="ECO:0000256" key="2">
    <source>
        <dbReference type="ARBA" id="ARBA00005695"/>
    </source>
</evidence>
<reference evidence="6 7" key="1">
    <citation type="submission" date="2019-08" db="EMBL/GenBank/DDBJ databases">
        <title>In-depth cultivation of the pig gut microbiome towards novel bacterial diversity and tailored functional studies.</title>
        <authorList>
            <person name="Wylensek D."/>
            <person name="Hitch T.C.A."/>
            <person name="Clavel T."/>
        </authorList>
    </citation>
    <scope>NUCLEOTIDE SEQUENCE [LARGE SCALE GENOMIC DNA]</scope>
    <source>
        <strain evidence="6 7">WCA-383-APC-5B</strain>
    </source>
</reference>
<comment type="caution">
    <text evidence="6">The sequence shown here is derived from an EMBL/GenBank/DDBJ whole genome shotgun (WGS) entry which is preliminary data.</text>
</comment>
<proteinExistence type="inferred from homology"/>
<dbReference type="GO" id="GO:0030313">
    <property type="term" value="C:cell envelope"/>
    <property type="evidence" value="ECO:0007669"/>
    <property type="project" value="UniProtKB-SubCell"/>
</dbReference>
<dbReference type="SUPFAM" id="SSF53850">
    <property type="entry name" value="Periplasmic binding protein-like II"/>
    <property type="match status" value="1"/>
</dbReference>
<keyword evidence="4" id="KW-0732">Signal</keyword>
<dbReference type="EMBL" id="VULX01000009">
    <property type="protein sequence ID" value="MSR91317.1"/>
    <property type="molecule type" value="Genomic_DNA"/>
</dbReference>
<dbReference type="AlphaFoldDB" id="A0A7X2MYB3"/>
<evidence type="ECO:0000256" key="3">
    <source>
        <dbReference type="ARBA" id="ARBA00022448"/>
    </source>
</evidence>
<organism evidence="6 7">
    <name type="scientific">Inconstantimicrobium porci</name>
    <dbReference type="NCBI Taxonomy" id="2652291"/>
    <lineage>
        <taxon>Bacteria</taxon>
        <taxon>Bacillati</taxon>
        <taxon>Bacillota</taxon>
        <taxon>Clostridia</taxon>
        <taxon>Eubacteriales</taxon>
        <taxon>Clostridiaceae</taxon>
        <taxon>Inconstantimicrobium</taxon>
    </lineage>
</organism>
<evidence type="ECO:0000313" key="7">
    <source>
        <dbReference type="Proteomes" id="UP000460287"/>
    </source>
</evidence>
<evidence type="ECO:0000256" key="4">
    <source>
        <dbReference type="ARBA" id="ARBA00022729"/>
    </source>
</evidence>
<gene>
    <name evidence="6" type="ORF">FYJ33_07795</name>
</gene>
<comment type="subcellular location">
    <subcellularLocation>
        <location evidence="1">Cell envelope</location>
    </subcellularLocation>
</comment>
<dbReference type="Pfam" id="PF00496">
    <property type="entry name" value="SBP_bac_5"/>
    <property type="match status" value="1"/>
</dbReference>
<dbReference type="Proteomes" id="UP000460287">
    <property type="component" value="Unassembled WGS sequence"/>
</dbReference>